<evidence type="ECO:0000259" key="6">
    <source>
        <dbReference type="Pfam" id="PF01625"/>
    </source>
</evidence>
<dbReference type="InterPro" id="IPR036509">
    <property type="entry name" value="Met_Sox_Rdtase_MsrA_sf"/>
</dbReference>
<protein>
    <recommendedName>
        <fullName evidence="1">peptide-methionine (S)-S-oxide reductase</fullName>
        <ecNumber evidence="1">1.8.4.11</ecNumber>
    </recommendedName>
</protein>
<dbReference type="EMBL" id="JACHIG010000004">
    <property type="protein sequence ID" value="MBB5032550.1"/>
    <property type="molecule type" value="Genomic_DNA"/>
</dbReference>
<dbReference type="Proteomes" id="UP000590740">
    <property type="component" value="Unassembled WGS sequence"/>
</dbReference>
<proteinExistence type="predicted"/>
<dbReference type="NCBIfam" id="NF041383">
    <property type="entry name" value="Trx_VPGUxxT_two"/>
    <property type="match status" value="1"/>
</dbReference>
<comment type="catalytic activity">
    <reaction evidence="3">
        <text>L-methionyl-[protein] + [thioredoxin]-disulfide + H2O = L-methionyl-(S)-S-oxide-[protein] + [thioredoxin]-dithiol</text>
        <dbReference type="Rhea" id="RHEA:14217"/>
        <dbReference type="Rhea" id="RHEA-COMP:10698"/>
        <dbReference type="Rhea" id="RHEA-COMP:10700"/>
        <dbReference type="Rhea" id="RHEA-COMP:12313"/>
        <dbReference type="Rhea" id="RHEA-COMP:12315"/>
        <dbReference type="ChEBI" id="CHEBI:15377"/>
        <dbReference type="ChEBI" id="CHEBI:16044"/>
        <dbReference type="ChEBI" id="CHEBI:29950"/>
        <dbReference type="ChEBI" id="CHEBI:44120"/>
        <dbReference type="ChEBI" id="CHEBI:50058"/>
        <dbReference type="EC" id="1.8.4.11"/>
    </reaction>
</comment>
<evidence type="ECO:0000256" key="1">
    <source>
        <dbReference type="ARBA" id="ARBA00012502"/>
    </source>
</evidence>
<feature type="signal peptide" evidence="5">
    <location>
        <begin position="1"/>
        <end position="19"/>
    </location>
</feature>
<evidence type="ECO:0000256" key="3">
    <source>
        <dbReference type="ARBA" id="ARBA00047806"/>
    </source>
</evidence>
<reference evidence="7 8" key="1">
    <citation type="submission" date="2020-08" db="EMBL/GenBank/DDBJ databases">
        <title>Genomic Encyclopedia of Type Strains, Phase IV (KMG-IV): sequencing the most valuable type-strain genomes for metagenomic binning, comparative biology and taxonomic classification.</title>
        <authorList>
            <person name="Goeker M."/>
        </authorList>
    </citation>
    <scope>NUCLEOTIDE SEQUENCE [LARGE SCALE GENOMIC DNA]</scope>
    <source>
        <strain evidence="7 8">DSM 12252</strain>
    </source>
</reference>
<feature type="chain" id="PRO_5031473097" description="peptide-methionine (S)-S-oxide reductase" evidence="5">
    <location>
        <begin position="20"/>
        <end position="309"/>
    </location>
</feature>
<accession>A0A7W7YB22</accession>
<evidence type="ECO:0000256" key="2">
    <source>
        <dbReference type="ARBA" id="ARBA00023002"/>
    </source>
</evidence>
<feature type="domain" description="Peptide methionine sulphoxide reductase MsrA" evidence="6">
    <location>
        <begin position="170"/>
        <end position="209"/>
    </location>
</feature>
<organism evidence="7 8">
    <name type="scientific">Prosthecobacter vanneervenii</name>
    <dbReference type="NCBI Taxonomy" id="48466"/>
    <lineage>
        <taxon>Bacteria</taxon>
        <taxon>Pseudomonadati</taxon>
        <taxon>Verrucomicrobiota</taxon>
        <taxon>Verrucomicrobiia</taxon>
        <taxon>Verrucomicrobiales</taxon>
        <taxon>Verrucomicrobiaceae</taxon>
        <taxon>Prosthecobacter</taxon>
    </lineage>
</organism>
<keyword evidence="5" id="KW-0732">Signal</keyword>
<sequence>MKPALFALALMLPFLSCSASTTPQPEEAGTVHWGRILETALASSAQSGKPVFALFQEIPGCAGCRQFGREVMSHPLIVEAVETEFIPLLIHNNKGGRDLEVLQRFGEPAWNYQLVRFFNAQAEDIIPRKDQVWDTGGIAERMVAALTLAKRPVPASLKLLAAEHSPRLKEAVFAMYCFWTGEMELGRIDGVITTEAGFMGGHEVTRVKYDPAVITLPQLIAAAEMVRCANAVSVPETDLHVAKTTRLKIGTISGYRTAPVSDQKKQISGTPAEKLTLSPSQATKVNAWIRTDPAKALAFLSKSQQAQIR</sequence>
<dbReference type="SUPFAM" id="SSF55068">
    <property type="entry name" value="Peptide methionine sulfoxide reductase"/>
    <property type="match status" value="1"/>
</dbReference>
<dbReference type="EC" id="1.8.4.11" evidence="1"/>
<evidence type="ECO:0000313" key="8">
    <source>
        <dbReference type="Proteomes" id="UP000590740"/>
    </source>
</evidence>
<keyword evidence="2" id="KW-0560">Oxidoreductase</keyword>
<name>A0A7W7YB22_9BACT</name>
<dbReference type="Gene3D" id="3.30.1060.10">
    <property type="entry name" value="Peptide methionine sulphoxide reductase MsrA"/>
    <property type="match status" value="1"/>
</dbReference>
<keyword evidence="8" id="KW-1185">Reference proteome</keyword>
<comment type="catalytic activity">
    <reaction evidence="4">
        <text>[thioredoxin]-disulfide + L-methionine + H2O = L-methionine (S)-S-oxide + [thioredoxin]-dithiol</text>
        <dbReference type="Rhea" id="RHEA:19993"/>
        <dbReference type="Rhea" id="RHEA-COMP:10698"/>
        <dbReference type="Rhea" id="RHEA-COMP:10700"/>
        <dbReference type="ChEBI" id="CHEBI:15377"/>
        <dbReference type="ChEBI" id="CHEBI:29950"/>
        <dbReference type="ChEBI" id="CHEBI:50058"/>
        <dbReference type="ChEBI" id="CHEBI:57844"/>
        <dbReference type="ChEBI" id="CHEBI:58772"/>
        <dbReference type="EC" id="1.8.4.11"/>
    </reaction>
</comment>
<dbReference type="Pfam" id="PF01625">
    <property type="entry name" value="PMSR"/>
    <property type="match status" value="1"/>
</dbReference>
<evidence type="ECO:0000256" key="4">
    <source>
        <dbReference type="ARBA" id="ARBA00048782"/>
    </source>
</evidence>
<dbReference type="GO" id="GO:0008113">
    <property type="term" value="F:peptide-methionine (S)-S-oxide reductase activity"/>
    <property type="evidence" value="ECO:0007669"/>
    <property type="project" value="UniProtKB-EC"/>
</dbReference>
<evidence type="ECO:0000256" key="5">
    <source>
        <dbReference type="SAM" id="SignalP"/>
    </source>
</evidence>
<comment type="caution">
    <text evidence="7">The sequence shown here is derived from an EMBL/GenBank/DDBJ whole genome shotgun (WGS) entry which is preliminary data.</text>
</comment>
<dbReference type="Pfam" id="PF13899">
    <property type="entry name" value="Thioredoxin_7"/>
    <property type="match status" value="1"/>
</dbReference>
<evidence type="ECO:0000313" key="7">
    <source>
        <dbReference type="EMBL" id="MBB5032550.1"/>
    </source>
</evidence>
<dbReference type="InterPro" id="IPR036249">
    <property type="entry name" value="Thioredoxin-like_sf"/>
</dbReference>
<dbReference type="InterPro" id="IPR002569">
    <property type="entry name" value="Met_Sox_Rdtase_MsrA_dom"/>
</dbReference>
<dbReference type="AlphaFoldDB" id="A0A7W7YB22"/>
<dbReference type="Gene3D" id="3.40.30.10">
    <property type="entry name" value="Glutaredoxin"/>
    <property type="match status" value="1"/>
</dbReference>
<dbReference type="RefSeq" id="WP_184339477.1">
    <property type="nucleotide sequence ID" value="NZ_JACHIG010000004.1"/>
</dbReference>
<gene>
    <name evidence="7" type="ORF">HNQ65_002132</name>
</gene>
<dbReference type="SUPFAM" id="SSF52833">
    <property type="entry name" value="Thioredoxin-like"/>
    <property type="match status" value="1"/>
</dbReference>